<accession>A0AAV7JBX6</accession>
<gene>
    <name evidence="1" type="ORF">LOD99_9402</name>
</gene>
<sequence length="314" mass="35481">MEFLIVSKAAIRDVPKFGPPRPYVSSTNRTRQKWQTCKPKISISLDSLNVSEKCEKVKPKKIRKSKKSHSISLINHIENSPQKVSKYTNNRHIRTCPSNPVLTRYTDNIFTPKLNVKPPAEPKEFSPDRIIKRAISNIMCRSATQPLHTPVTSNSIQELRNCVTHKLPTNSATKSIKFPKPGHFLSHQAIPPQSSRKKRIYLSDPQNPGVVGSTAGRIPPLNSPIDVSHSFEIVPSLGDAKSQVSLQKELRNLEAKRIAISLANTEKARVMNDKRTEGEKLRARIQFRAEIYALNKEMRLLEENKFKEALSAKV</sequence>
<keyword evidence="2" id="KW-1185">Reference proteome</keyword>
<reference evidence="1 2" key="1">
    <citation type="journal article" date="2023" name="BMC Biol.">
        <title>The compact genome of the sponge Oopsacas minuta (Hexactinellida) is lacking key metazoan core genes.</title>
        <authorList>
            <person name="Santini S."/>
            <person name="Schenkelaars Q."/>
            <person name="Jourda C."/>
            <person name="Duchesne M."/>
            <person name="Belahbib H."/>
            <person name="Rocher C."/>
            <person name="Selva M."/>
            <person name="Riesgo A."/>
            <person name="Vervoort M."/>
            <person name="Leys S.P."/>
            <person name="Kodjabachian L."/>
            <person name="Le Bivic A."/>
            <person name="Borchiellini C."/>
            <person name="Claverie J.M."/>
            <person name="Renard E."/>
        </authorList>
    </citation>
    <scope>NUCLEOTIDE SEQUENCE [LARGE SCALE GENOMIC DNA]</scope>
    <source>
        <strain evidence="1">SPO-2</strain>
    </source>
</reference>
<dbReference type="Proteomes" id="UP001165289">
    <property type="component" value="Unassembled WGS sequence"/>
</dbReference>
<dbReference type="EMBL" id="JAKMXF010000360">
    <property type="protein sequence ID" value="KAI6646195.1"/>
    <property type="molecule type" value="Genomic_DNA"/>
</dbReference>
<evidence type="ECO:0000313" key="1">
    <source>
        <dbReference type="EMBL" id="KAI6646195.1"/>
    </source>
</evidence>
<evidence type="ECO:0000313" key="2">
    <source>
        <dbReference type="Proteomes" id="UP001165289"/>
    </source>
</evidence>
<comment type="caution">
    <text evidence="1">The sequence shown here is derived from an EMBL/GenBank/DDBJ whole genome shotgun (WGS) entry which is preliminary data.</text>
</comment>
<name>A0AAV7JBX6_9METZ</name>
<protein>
    <submittedName>
        <fullName evidence="1">Uncharacterized protein</fullName>
    </submittedName>
</protein>
<organism evidence="1 2">
    <name type="scientific">Oopsacas minuta</name>
    <dbReference type="NCBI Taxonomy" id="111878"/>
    <lineage>
        <taxon>Eukaryota</taxon>
        <taxon>Metazoa</taxon>
        <taxon>Porifera</taxon>
        <taxon>Hexactinellida</taxon>
        <taxon>Hexasterophora</taxon>
        <taxon>Lyssacinosida</taxon>
        <taxon>Leucopsacidae</taxon>
        <taxon>Oopsacas</taxon>
    </lineage>
</organism>
<proteinExistence type="predicted"/>
<dbReference type="AlphaFoldDB" id="A0AAV7JBX6"/>